<dbReference type="EMBL" id="JAATLI010000021">
    <property type="protein sequence ID" value="NJC20686.1"/>
    <property type="molecule type" value="Genomic_DNA"/>
</dbReference>
<reference evidence="2 4" key="2">
    <citation type="submission" date="2020-03" db="EMBL/GenBank/DDBJ databases">
        <title>Genomic Encyclopedia of Type Strains, Phase IV (KMG-IV): sequencing the most valuable type-strain genomes for metagenomic binning, comparative biology and taxonomic classification.</title>
        <authorList>
            <person name="Goeker M."/>
        </authorList>
    </citation>
    <scope>NUCLEOTIDE SEQUENCE [LARGE SCALE GENOMIC DNA]</scope>
    <source>
        <strain evidence="2 4">DSM 105722</strain>
    </source>
</reference>
<dbReference type="RefSeq" id="WP_087421943.1">
    <property type="nucleotide sequence ID" value="NZ_BMPA01000020.1"/>
</dbReference>
<keyword evidence="5" id="KW-1185">Reference proteome</keyword>
<evidence type="ECO:0000313" key="3">
    <source>
        <dbReference type="EMBL" id="WOF12154.1"/>
    </source>
</evidence>
<dbReference type="GeneID" id="86891165"/>
<proteinExistence type="predicted"/>
<accession>A0A7X5YIV8</accession>
<dbReference type="Proteomes" id="UP001302374">
    <property type="component" value="Chromosome"/>
</dbReference>
<gene>
    <name evidence="3" type="ORF">F1644_07685</name>
    <name evidence="2" type="ORF">GGR15_004344</name>
</gene>
<evidence type="ECO:0000313" key="2">
    <source>
        <dbReference type="EMBL" id="NJC20686.1"/>
    </source>
</evidence>
<keyword evidence="1" id="KW-1133">Transmembrane helix</keyword>
<dbReference type="Proteomes" id="UP000576368">
    <property type="component" value="Unassembled WGS sequence"/>
</dbReference>
<evidence type="ECO:0000313" key="5">
    <source>
        <dbReference type="Proteomes" id="UP001302374"/>
    </source>
</evidence>
<keyword evidence="1" id="KW-0472">Membrane</keyword>
<feature type="transmembrane region" description="Helical" evidence="1">
    <location>
        <begin position="6"/>
        <end position="26"/>
    </location>
</feature>
<reference evidence="3 5" key="1">
    <citation type="submission" date="2019-09" db="EMBL/GenBank/DDBJ databases">
        <title>Butyricimonas paravirosa DSM 105722 (=214-4 = JCM 18677 = CCUG 65563).</title>
        <authorList>
            <person name="Le Roy T."/>
            <person name="Cani P.D."/>
        </authorList>
    </citation>
    <scope>NUCLEOTIDE SEQUENCE [LARGE SCALE GENOMIC DNA]</scope>
    <source>
        <strain evidence="3 5">DSM 105722</strain>
    </source>
</reference>
<evidence type="ECO:0000256" key="1">
    <source>
        <dbReference type="SAM" id="Phobius"/>
    </source>
</evidence>
<dbReference type="EMBL" id="CP043839">
    <property type="protein sequence ID" value="WOF12154.1"/>
    <property type="molecule type" value="Genomic_DNA"/>
</dbReference>
<protein>
    <submittedName>
        <fullName evidence="2">Biopolymer transport protein ExbB/TolQ</fullName>
    </submittedName>
</protein>
<name>A0A7X5YIV8_9BACT</name>
<sequence length="98" mass="11326">MSNLFLFTFIMLIITFFIGFFVALIIKIIASWADLLDFCQLHREELAEIKRIKKLQRQTVAVTVQSGRENLVAEKNQHMAHRLQETVHGVKSDKRAAV</sequence>
<keyword evidence="1" id="KW-0812">Transmembrane</keyword>
<dbReference type="AlphaFoldDB" id="A0A7X5YIV8"/>
<organism evidence="2 4">
    <name type="scientific">Butyricimonas paravirosa</name>
    <dbReference type="NCBI Taxonomy" id="1472417"/>
    <lineage>
        <taxon>Bacteria</taxon>
        <taxon>Pseudomonadati</taxon>
        <taxon>Bacteroidota</taxon>
        <taxon>Bacteroidia</taxon>
        <taxon>Bacteroidales</taxon>
        <taxon>Odoribacteraceae</taxon>
        <taxon>Butyricimonas</taxon>
    </lineage>
</organism>
<evidence type="ECO:0000313" key="4">
    <source>
        <dbReference type="Proteomes" id="UP000576368"/>
    </source>
</evidence>